<dbReference type="Pfam" id="PF00501">
    <property type="entry name" value="AMP-binding"/>
    <property type="match status" value="2"/>
</dbReference>
<dbReference type="Proteomes" id="UP000199028">
    <property type="component" value="Unassembled WGS sequence"/>
</dbReference>
<dbReference type="SUPFAM" id="SSF47336">
    <property type="entry name" value="ACP-like"/>
    <property type="match status" value="2"/>
</dbReference>
<dbReference type="EMBL" id="FOFT01000012">
    <property type="protein sequence ID" value="SES37533.1"/>
    <property type="molecule type" value="Genomic_DNA"/>
</dbReference>
<dbReference type="SMART" id="SM00823">
    <property type="entry name" value="PKS_PP"/>
    <property type="match status" value="2"/>
</dbReference>
<dbReference type="Gene3D" id="3.30.300.30">
    <property type="match status" value="2"/>
</dbReference>
<proteinExistence type="predicted"/>
<evidence type="ECO:0000256" key="2">
    <source>
        <dbReference type="ARBA" id="ARBA00022450"/>
    </source>
</evidence>
<comment type="cofactor">
    <cofactor evidence="1">
        <name>pantetheine 4'-phosphate</name>
        <dbReference type="ChEBI" id="CHEBI:47942"/>
    </cofactor>
</comment>
<keyword evidence="3" id="KW-0597">Phosphoprotein</keyword>
<dbReference type="GO" id="GO:0008610">
    <property type="term" value="P:lipid biosynthetic process"/>
    <property type="evidence" value="ECO:0007669"/>
    <property type="project" value="UniProtKB-ARBA"/>
</dbReference>
<dbReference type="InterPro" id="IPR023213">
    <property type="entry name" value="CAT-like_dom_sf"/>
</dbReference>
<dbReference type="PROSITE" id="PS00455">
    <property type="entry name" value="AMP_BINDING"/>
    <property type="match status" value="1"/>
</dbReference>
<feature type="domain" description="Carrier" evidence="4">
    <location>
        <begin position="1524"/>
        <end position="1601"/>
    </location>
</feature>
<dbReference type="NCBIfam" id="TIGR01733">
    <property type="entry name" value="AA-adenyl-dom"/>
    <property type="match status" value="1"/>
</dbReference>
<dbReference type="InterPro" id="IPR001242">
    <property type="entry name" value="Condensation_dom"/>
</dbReference>
<evidence type="ECO:0000256" key="1">
    <source>
        <dbReference type="ARBA" id="ARBA00001957"/>
    </source>
</evidence>
<dbReference type="Gene3D" id="3.40.50.12780">
    <property type="entry name" value="N-terminal domain of ligase-like"/>
    <property type="match status" value="2"/>
</dbReference>
<dbReference type="OrthoDB" id="3494848at2"/>
<keyword evidence="2" id="KW-0596">Phosphopantetheine</keyword>
<dbReference type="PANTHER" id="PTHR45527">
    <property type="entry name" value="NONRIBOSOMAL PEPTIDE SYNTHETASE"/>
    <property type="match status" value="1"/>
</dbReference>
<dbReference type="GO" id="GO:0005829">
    <property type="term" value="C:cytosol"/>
    <property type="evidence" value="ECO:0007669"/>
    <property type="project" value="TreeGrafter"/>
</dbReference>
<dbReference type="InterPro" id="IPR000873">
    <property type="entry name" value="AMP-dep_synth/lig_dom"/>
</dbReference>
<dbReference type="SUPFAM" id="SSF52777">
    <property type="entry name" value="CoA-dependent acyltransferases"/>
    <property type="match status" value="2"/>
</dbReference>
<dbReference type="GO" id="GO:0043041">
    <property type="term" value="P:amino acid activation for nonribosomal peptide biosynthetic process"/>
    <property type="evidence" value="ECO:0007669"/>
    <property type="project" value="TreeGrafter"/>
</dbReference>
<dbReference type="Pfam" id="PF00550">
    <property type="entry name" value="PP-binding"/>
    <property type="match status" value="2"/>
</dbReference>
<dbReference type="GO" id="GO:0047527">
    <property type="term" value="F:2,3-dihydroxybenzoate-serine ligase activity"/>
    <property type="evidence" value="ECO:0007669"/>
    <property type="project" value="TreeGrafter"/>
</dbReference>
<dbReference type="InterPro" id="IPR010071">
    <property type="entry name" value="AA_adenyl_dom"/>
</dbReference>
<dbReference type="InterPro" id="IPR042099">
    <property type="entry name" value="ANL_N_sf"/>
</dbReference>
<dbReference type="InterPro" id="IPR025110">
    <property type="entry name" value="AMP-bd_C"/>
</dbReference>
<keyword evidence="6" id="KW-1185">Reference proteome</keyword>
<dbReference type="Gene3D" id="3.30.559.30">
    <property type="entry name" value="Nonribosomal peptide synthetase, condensation domain"/>
    <property type="match status" value="1"/>
</dbReference>
<feature type="domain" description="Carrier" evidence="4">
    <location>
        <begin position="510"/>
        <end position="588"/>
    </location>
</feature>
<reference evidence="6" key="1">
    <citation type="submission" date="2016-10" db="EMBL/GenBank/DDBJ databases">
        <authorList>
            <person name="Varghese N."/>
            <person name="Submissions S."/>
        </authorList>
    </citation>
    <scope>NUCLEOTIDE SEQUENCE [LARGE SCALE GENOMIC DNA]</scope>
    <source>
        <strain evidence="6">CGMCC 4.578</strain>
    </source>
</reference>
<dbReference type="SUPFAM" id="SSF56801">
    <property type="entry name" value="Acetyl-CoA synthetase-like"/>
    <property type="match status" value="2"/>
</dbReference>
<evidence type="ECO:0000259" key="4">
    <source>
        <dbReference type="PROSITE" id="PS50075"/>
    </source>
</evidence>
<dbReference type="Pfam" id="PF00668">
    <property type="entry name" value="Condensation"/>
    <property type="match status" value="1"/>
</dbReference>
<dbReference type="GO" id="GO:0009239">
    <property type="term" value="P:enterobactin biosynthetic process"/>
    <property type="evidence" value="ECO:0007669"/>
    <property type="project" value="TreeGrafter"/>
</dbReference>
<evidence type="ECO:0000256" key="3">
    <source>
        <dbReference type="ARBA" id="ARBA00022553"/>
    </source>
</evidence>
<dbReference type="GO" id="GO:0031177">
    <property type="term" value="F:phosphopantetheine binding"/>
    <property type="evidence" value="ECO:0007669"/>
    <property type="project" value="InterPro"/>
</dbReference>
<dbReference type="Gene3D" id="3.30.559.10">
    <property type="entry name" value="Chloramphenicol acetyltransferase-like domain"/>
    <property type="match status" value="1"/>
</dbReference>
<dbReference type="InterPro" id="IPR020806">
    <property type="entry name" value="PKS_PP-bd"/>
</dbReference>
<name>A0A1H9WVT1_9PSEU</name>
<dbReference type="InterPro" id="IPR020845">
    <property type="entry name" value="AMP-binding_CS"/>
</dbReference>
<accession>A0A1H9WVT1</accession>
<gene>
    <name evidence="5" type="ORF">SAMN05216195_112240</name>
</gene>
<protein>
    <submittedName>
        <fullName evidence="5">Amino acid adenylation domain-containing protein</fullName>
    </submittedName>
</protein>
<dbReference type="PROSITE" id="PS50075">
    <property type="entry name" value="CARRIER"/>
    <property type="match status" value="2"/>
</dbReference>
<evidence type="ECO:0000313" key="5">
    <source>
        <dbReference type="EMBL" id="SES37533.1"/>
    </source>
</evidence>
<dbReference type="InterPro" id="IPR009081">
    <property type="entry name" value="PP-bd_ACP"/>
</dbReference>
<dbReference type="InterPro" id="IPR045851">
    <property type="entry name" value="AMP-bd_C_sf"/>
</dbReference>
<dbReference type="Pfam" id="PF13193">
    <property type="entry name" value="AMP-binding_C"/>
    <property type="match status" value="2"/>
</dbReference>
<dbReference type="RefSeq" id="WP_090069563.1">
    <property type="nucleotide sequence ID" value="NZ_FOFT01000012.1"/>
</dbReference>
<dbReference type="InterPro" id="IPR036736">
    <property type="entry name" value="ACP-like_sf"/>
</dbReference>
<dbReference type="PANTHER" id="PTHR45527:SF1">
    <property type="entry name" value="FATTY ACID SYNTHASE"/>
    <property type="match status" value="1"/>
</dbReference>
<evidence type="ECO:0000313" key="6">
    <source>
        <dbReference type="Proteomes" id="UP000199028"/>
    </source>
</evidence>
<dbReference type="Gene3D" id="1.10.1200.10">
    <property type="entry name" value="ACP-like"/>
    <property type="match status" value="2"/>
</dbReference>
<organism evidence="5 6">
    <name type="scientific">Lentzea flaviverrucosa</name>
    <dbReference type="NCBI Taxonomy" id="200379"/>
    <lineage>
        <taxon>Bacteria</taxon>
        <taxon>Bacillati</taxon>
        <taxon>Actinomycetota</taxon>
        <taxon>Actinomycetes</taxon>
        <taxon>Pseudonocardiales</taxon>
        <taxon>Pseudonocardiaceae</taxon>
        <taxon>Lentzea</taxon>
    </lineage>
</organism>
<sequence>MAETTHPAAALAGPDVEIDCEYGIPGLVRAWTLQTPHTVACADGDHQLSYLELELASDNVARRLLELTGGVRGAVVLRMPRGVDLIVAILGVLKAGCWYLPIALDEPSSRAIGMVRAARAVAVVGPEPFADLPWIGAAAAPPLPSADLRPLPPVAPDDPVYVLFTSGSTGTPKGVLLGNAALSNRIQWMRREYDVTSRDVFLQKTVSTFDVAGWEFFLPLVSGARCVYPAEGEHRDPARVAELVIDHGVTICHFVPSMLAEFLHTARAGECVSLRAVFCSGEALGAGLATRFHSLSGAELHNLYGPTEAAIDVTSWQVPSSLRPDDPVPIGAPIDNVRLYVLDAEQREVEPGDAGELWIGGVAVALEYVGRPELTAAAFRMIGDDRCYRTGDLVRVAGEVLEFVGRADDQVKVRGVRIELGEVEEALGALAQVGSAVALTVRPGEGPAELVAVLVPAEENRPSDEEVRDQLRERLPRAYLPTVLRWVDRVPLTRSGKADRKALAGLFEDRTGRIAGDELTGAWWSALAEPACDEPETVGFLRLGGHSLTAIRLVAWCREHLRVEVPLSALLDEDLSLAGLRRLVDTTTPVVPRAVQEGRADGGCSPLAPEQLRMWVWSRVHPGSAAYNVVTALRMTGALDLAALSAALDDVVRRHSALRARVDDTGVEPVLRYADDARLEWLVREAAAGVGDDAAAAFADEVAEVVIDTGQAPMMRAGVLRSAQDAVLVLSLHHMISDQQAVDLVLRDVADAYRALVTGHPSGQERAPDLRDHIAAAVARVGDEQWQADLAHWKATLDGCPAELGLPFRLPSPHTPAFRGRRHRRGFGANRTARIRELAKRQGDTVATTILSCVSVVLSAWTAQETIVLGMPASRRRTMAEQELVGFLVDTLPIRVDVRAEVPFAQLMSQVRRRRIDAMEHHTPSFDAVVEALRLPSSPDSSPLFQVWVNDLSEAAPLPSLPELVVEPVEPSEVPALFDLNVYLRRGDDGLVLDLVYNVDRVPGDVGEELADQFLLVLDQILGRPDVPVGELSLRTSRAPGWRSTADLGGELHVLDVAERFHAVAAATAEAPAVVLPDGEVITYQELRGQVADFAAGLSPGTVVELRSARNGRLPVALLGTWSAGAVAALVDSTLPEARRQECHEVLNPAVVVDLAGGTEHRTETGAPRALPGASHVLFTSGTSGRPAAVVVESGPLAAGLTWYLDTYRPGPGDRVALLSGLGHDPVLRDVLVPLLSGGVLVIPPLEIFATPVQVFDFVRDNGITILHATPALLELLLAGAAHTGALLPSVRLVVSGGAPLDGDLGRRLRACTDALLINAYGTTETPQIAAAHVVGSAVTGTAPIGSAVPGTDVVVLDASGRPAGVGQRGEIVVRGCHLARGYLAGSGPEERFGPDPLGVAGVRLFHTGDLGRFDPSGLVHIAGRADRQVLVNGTRVELGEIEHVALSHPGVRQAVVALRDDLLSLQVVPVAHDPVQAEELRGYLRGRLAAAAVPSAVHVVAEIATTVNHKSIVAEPVLASLPDPALRPAATVITDVLHDIAGRAVGPDENFFEAGINSIALLRVHARLRQALELELELPVLALFTHTTVRSLASYLSDGEGDGRVVPVARPAVPHLSNAARRRRQIREELYQEVWGTK</sequence>
<dbReference type="GO" id="GO:0009366">
    <property type="term" value="C:enterobactin synthetase complex"/>
    <property type="evidence" value="ECO:0007669"/>
    <property type="project" value="TreeGrafter"/>
</dbReference>